<feature type="compositionally biased region" description="Pro residues" evidence="4">
    <location>
        <begin position="1126"/>
        <end position="1142"/>
    </location>
</feature>
<feature type="region of interest" description="Disordered" evidence="4">
    <location>
        <begin position="158"/>
        <end position="235"/>
    </location>
</feature>
<dbReference type="PANTHER" id="PTHR42963:SF1">
    <property type="entry name" value="DUF4476 DOMAIN-CONTAINING PROTEIN"/>
    <property type="match status" value="1"/>
</dbReference>
<feature type="region of interest" description="Disordered" evidence="4">
    <location>
        <begin position="956"/>
        <end position="1149"/>
    </location>
</feature>
<keyword evidence="7" id="KW-1185">Reference proteome</keyword>
<accession>A0A8R1HQD3</accession>
<feature type="compositionally biased region" description="Basic and acidic residues" evidence="4">
    <location>
        <begin position="451"/>
        <end position="481"/>
    </location>
</feature>
<evidence type="ECO:0000256" key="3">
    <source>
        <dbReference type="SAM" id="Coils"/>
    </source>
</evidence>
<sequence length="1165" mass="129224">MMISPRNIAIFLSVAFLIHYATSAKQAVVSKKSKLCGNAACEEVLFKSRVKRVMGVNDDPNFLNLVENAFIAVVAVKFSDRPDIMEGRLNGEGAKGFFYAGAIDTMPFAEFLRTAIDEKKEMLMISQNPGDVGDNRIVGVLHSETDLIRDFNAKNAQAAAEHGLPAPEPLPIPEPTGGHGHSHGGHGHSHGGHGHSHGHPAPTPAPAPAVTPPPTVAEPAVEATTEAPKTPETVAEDTKAEINLNSVLGSPPVLPAADKLDLGDMDAEIERMIREEQERMSQGAQEVTQPPLVLSSAPVEQEPEVVTPAPISEAVPAAETVPEATTPIPVPVAQEIVAEPKEVTTPAPVQEPVAQEPVNPQPVVQEPVVQEPIAQYIPPPPAETVTPAPIVEEITTPPPLQAEEVTGFCYKDECDGLQTTPPPTPVEPAVTEPPVIEQPPAAAQTQEDEDFQKWEEERKKREVEAEAKPYEDSQTAHHFHDLPTIPPKSSAILDFIRSTFGLGNITDASVILYMNITFVAASLLLYLIVRSLSSFSDSDVLDRQAYFNVVTKYKQLEVELQNKNSEIQNLQSAGIQQQQQQPQPQIPNHEPELLALRQQVNQLHAELQIAQSQRQEFELHFNQLREISEQKEQQLGTLNQTIAEYQDRLEKSSGEVQEYARQLDSARSELNESQQTAFTRQQELVQQQQEHDSTQQKIQELTSEARTLTTRISQLEQANDELEIELKELKLVNEGLHETVQQLEKSLEKSQNESGSAAESGGSGWSDFGDVDDVDEKKEEKTPDASHIELADYRAKYKKYGQDMEELAALKVKFEEVEKELNRYKSLADKEERGKTDIEQRLKNAQTDVAEAKKKVEEIAAEKKELGDRLNETVKTLNNTINKSSDADKIVANLREEGFGKEKKLLEVEGELRKKDDKIRELDAEFKRVQREYTKLETKSFHDVMKLKKELDEYKTSQLLGGQNISRDMFNSSDLRPSSDRLGERDRQLGSPLDDPIWDEPEYVPNHQMPPLQQEDYFSSGSMTMPSKRRSSRRSDHRLLAGMGGELSPSDREEKKSKTAPSRRRSRSHGRQMPAYNDPYAMPYMPGSSDSSFMSHHAPGFQPLSGRHSKSGHLVYSSGGSNGGRSPPPEMPLLSAIPPPGARKPTSKRAGRLTFIAGIYNALHR</sequence>
<dbReference type="GO" id="GO:0003677">
    <property type="term" value="F:DNA binding"/>
    <property type="evidence" value="ECO:0007669"/>
    <property type="project" value="UniProtKB-KW"/>
</dbReference>
<feature type="compositionally biased region" description="Basic and acidic residues" evidence="4">
    <location>
        <begin position="977"/>
        <end position="988"/>
    </location>
</feature>
<feature type="compositionally biased region" description="Polar residues" evidence="4">
    <location>
        <begin position="1016"/>
        <end position="1025"/>
    </location>
</feature>
<dbReference type="Gene3D" id="1.10.287.1490">
    <property type="match status" value="1"/>
</dbReference>
<keyword evidence="5" id="KW-0732">Signal</keyword>
<feature type="compositionally biased region" description="Basic residues" evidence="4">
    <location>
        <begin position="1061"/>
        <end position="1070"/>
    </location>
</feature>
<feature type="chain" id="PRO_5035779322" evidence="5">
    <location>
        <begin position="24"/>
        <end position="1165"/>
    </location>
</feature>
<proteinExistence type="predicted"/>
<feature type="compositionally biased region" description="Basic residues" evidence="4">
    <location>
        <begin position="180"/>
        <end position="198"/>
    </location>
</feature>
<evidence type="ECO:0000313" key="6">
    <source>
        <dbReference type="EnsemblMetazoa" id="CJA05630.1"/>
    </source>
</evidence>
<evidence type="ECO:0000256" key="4">
    <source>
        <dbReference type="SAM" id="MobiDB-lite"/>
    </source>
</evidence>
<feature type="compositionally biased region" description="Basic and acidic residues" evidence="4">
    <location>
        <begin position="775"/>
        <end position="787"/>
    </location>
</feature>
<feature type="region of interest" description="Disordered" evidence="4">
    <location>
        <begin position="742"/>
        <end position="787"/>
    </location>
</feature>
<feature type="coiled-coil region" evidence="3">
    <location>
        <begin position="905"/>
        <end position="939"/>
    </location>
</feature>
<reference evidence="7" key="1">
    <citation type="submission" date="2010-08" db="EMBL/GenBank/DDBJ databases">
        <authorList>
            <consortium name="Caenorhabditis japonica Sequencing Consortium"/>
            <person name="Wilson R.K."/>
        </authorList>
    </citation>
    <scope>NUCLEOTIDE SEQUENCE [LARGE SCALE GENOMIC DNA]</scope>
    <source>
        <strain evidence="7">DF5081</strain>
    </source>
</reference>
<evidence type="ECO:0000313" key="7">
    <source>
        <dbReference type="Proteomes" id="UP000005237"/>
    </source>
</evidence>
<feature type="compositionally biased region" description="Polar residues" evidence="4">
    <location>
        <begin position="956"/>
        <end position="976"/>
    </location>
</feature>
<dbReference type="GO" id="GO:0005737">
    <property type="term" value="C:cytoplasm"/>
    <property type="evidence" value="ECO:0007669"/>
    <property type="project" value="TreeGrafter"/>
</dbReference>
<dbReference type="EnsemblMetazoa" id="CJA05630.1">
    <property type="protein sequence ID" value="CJA05630.1"/>
    <property type="gene ID" value="WBGene00124834"/>
</dbReference>
<feature type="region of interest" description="Disordered" evidence="4">
    <location>
        <begin position="438"/>
        <end position="483"/>
    </location>
</feature>
<feature type="compositionally biased region" description="Pro residues" evidence="4">
    <location>
        <begin position="201"/>
        <end position="216"/>
    </location>
</feature>
<keyword evidence="1" id="KW-0963">Cytoplasm</keyword>
<evidence type="ECO:0000256" key="2">
    <source>
        <dbReference type="ARBA" id="ARBA00023125"/>
    </source>
</evidence>
<dbReference type="InterPro" id="IPR050308">
    <property type="entry name" value="MukB/SMC"/>
</dbReference>
<dbReference type="PANTHER" id="PTHR42963">
    <property type="entry name" value="CHROMOSOME PARTITION PROTEIN MUKB"/>
    <property type="match status" value="1"/>
</dbReference>
<evidence type="ECO:0000256" key="5">
    <source>
        <dbReference type="SAM" id="SignalP"/>
    </source>
</evidence>
<protein>
    <submittedName>
        <fullName evidence="6">Uncharacterized protein</fullName>
    </submittedName>
</protein>
<feature type="signal peptide" evidence="5">
    <location>
        <begin position="1"/>
        <end position="23"/>
    </location>
</feature>
<feature type="compositionally biased region" description="Low complexity" evidence="4">
    <location>
        <begin position="753"/>
        <end position="768"/>
    </location>
</feature>
<evidence type="ECO:0000256" key="1">
    <source>
        <dbReference type="ARBA" id="ARBA00022490"/>
    </source>
</evidence>
<dbReference type="AlphaFoldDB" id="A0A8R1HQD3"/>
<organism evidence="6 7">
    <name type="scientific">Caenorhabditis japonica</name>
    <dbReference type="NCBI Taxonomy" id="281687"/>
    <lineage>
        <taxon>Eukaryota</taxon>
        <taxon>Metazoa</taxon>
        <taxon>Ecdysozoa</taxon>
        <taxon>Nematoda</taxon>
        <taxon>Chromadorea</taxon>
        <taxon>Rhabditida</taxon>
        <taxon>Rhabditina</taxon>
        <taxon>Rhabditomorpha</taxon>
        <taxon>Rhabditoidea</taxon>
        <taxon>Rhabditidae</taxon>
        <taxon>Peloderinae</taxon>
        <taxon>Caenorhabditis</taxon>
    </lineage>
</organism>
<keyword evidence="2" id="KW-0238">DNA-binding</keyword>
<feature type="compositionally biased region" description="Low complexity" evidence="4">
    <location>
        <begin position="217"/>
        <end position="233"/>
    </location>
</feature>
<dbReference type="Proteomes" id="UP000005237">
    <property type="component" value="Unassembled WGS sequence"/>
</dbReference>
<feature type="coiled-coil region" evidence="3">
    <location>
        <begin position="790"/>
        <end position="869"/>
    </location>
</feature>
<name>A0A8R1HQD3_CAEJA</name>
<reference evidence="6" key="2">
    <citation type="submission" date="2022-06" db="UniProtKB">
        <authorList>
            <consortium name="EnsemblMetazoa"/>
        </authorList>
    </citation>
    <scope>IDENTIFICATION</scope>
    <source>
        <strain evidence="6">DF5081</strain>
    </source>
</reference>
<dbReference type="SUPFAM" id="SSF57997">
    <property type="entry name" value="Tropomyosin"/>
    <property type="match status" value="1"/>
</dbReference>
<keyword evidence="3" id="KW-0175">Coiled coil</keyword>